<reference evidence="2" key="1">
    <citation type="submission" date="2018-06" db="EMBL/GenBank/DDBJ databases">
        <authorList>
            <person name="Zhirakovskaya E."/>
        </authorList>
    </citation>
    <scope>NUCLEOTIDE SEQUENCE</scope>
</reference>
<sequence length="153" mass="17007">MESLSIFQGNRGYIERVIGSLSDEQMLAMSDGFDNNIAWNLGHLIVVQQSLIYRLSGLDTLTSRTHVAQFSPGTSPADWKKSPNMAELRSLLTESTKKATADAQARVFETAVYTPYTTTTNFDLPTFADAINFNLYHEGLHFGAIMALRNLVK</sequence>
<protein>
    <recommendedName>
        <fullName evidence="1">DinB-like domain-containing protein</fullName>
    </recommendedName>
</protein>
<organism evidence="2">
    <name type="scientific">hydrothermal vent metagenome</name>
    <dbReference type="NCBI Taxonomy" id="652676"/>
    <lineage>
        <taxon>unclassified sequences</taxon>
        <taxon>metagenomes</taxon>
        <taxon>ecological metagenomes</taxon>
    </lineage>
</organism>
<gene>
    <name evidence="2" type="ORF">MNBD_CHLOROFLEXI01-5063</name>
</gene>
<dbReference type="AlphaFoldDB" id="A0A3B0V6V8"/>
<name>A0A3B0V6V8_9ZZZZ</name>
<dbReference type="EMBL" id="UOEU01000633">
    <property type="protein sequence ID" value="VAW36650.1"/>
    <property type="molecule type" value="Genomic_DNA"/>
</dbReference>
<dbReference type="Gene3D" id="1.20.120.450">
    <property type="entry name" value="dinb family like domain"/>
    <property type="match status" value="1"/>
</dbReference>
<dbReference type="SUPFAM" id="SSF109854">
    <property type="entry name" value="DinB/YfiT-like putative metalloenzymes"/>
    <property type="match status" value="1"/>
</dbReference>
<proteinExistence type="predicted"/>
<feature type="domain" description="DinB-like" evidence="1">
    <location>
        <begin position="8"/>
        <end position="145"/>
    </location>
</feature>
<accession>A0A3B0V6V8</accession>
<dbReference type="InterPro" id="IPR024775">
    <property type="entry name" value="DinB-like"/>
</dbReference>
<dbReference type="InterPro" id="IPR034660">
    <property type="entry name" value="DinB/YfiT-like"/>
</dbReference>
<evidence type="ECO:0000313" key="2">
    <source>
        <dbReference type="EMBL" id="VAW36650.1"/>
    </source>
</evidence>
<dbReference type="Pfam" id="PF12867">
    <property type="entry name" value="DinB_2"/>
    <property type="match status" value="1"/>
</dbReference>
<evidence type="ECO:0000259" key="1">
    <source>
        <dbReference type="Pfam" id="PF12867"/>
    </source>
</evidence>